<keyword evidence="16" id="KW-1185">Reference proteome</keyword>
<evidence type="ECO:0000313" key="15">
    <source>
        <dbReference type="EMBL" id="TGZ76481.1"/>
    </source>
</evidence>
<feature type="domain" description="Aminopeptidase N-like N-terminal" evidence="14">
    <location>
        <begin position="13"/>
        <end position="198"/>
    </location>
</feature>
<evidence type="ECO:0000256" key="8">
    <source>
        <dbReference type="PIRSR" id="PIRSR634016-1"/>
    </source>
</evidence>
<dbReference type="GO" id="GO:0016020">
    <property type="term" value="C:membrane"/>
    <property type="evidence" value="ECO:0007669"/>
    <property type="project" value="TreeGrafter"/>
</dbReference>
<evidence type="ECO:0000256" key="10">
    <source>
        <dbReference type="PIRSR" id="PIRSR634016-4"/>
    </source>
</evidence>
<name>A0A4S2MHX0_9PEZI</name>
<dbReference type="GO" id="GO:0070006">
    <property type="term" value="F:metalloaminopeptidase activity"/>
    <property type="evidence" value="ECO:0007669"/>
    <property type="project" value="TreeGrafter"/>
</dbReference>
<keyword evidence="5 11" id="KW-0378">Hydrolase</keyword>
<evidence type="ECO:0000259" key="13">
    <source>
        <dbReference type="Pfam" id="PF11838"/>
    </source>
</evidence>
<dbReference type="EMBL" id="ML220177">
    <property type="protein sequence ID" value="TGZ76481.1"/>
    <property type="molecule type" value="Genomic_DNA"/>
</dbReference>
<evidence type="ECO:0000256" key="4">
    <source>
        <dbReference type="ARBA" id="ARBA00022723"/>
    </source>
</evidence>
<dbReference type="GO" id="GO:0043171">
    <property type="term" value="P:peptide catabolic process"/>
    <property type="evidence" value="ECO:0007669"/>
    <property type="project" value="TreeGrafter"/>
</dbReference>
<evidence type="ECO:0000256" key="2">
    <source>
        <dbReference type="ARBA" id="ARBA00022438"/>
    </source>
</evidence>
<comment type="cofactor">
    <cofactor evidence="9 11">
        <name>Zn(2+)</name>
        <dbReference type="ChEBI" id="CHEBI:29105"/>
    </cofactor>
    <text evidence="9 11">Binds 1 zinc ion per subunit.</text>
</comment>
<dbReference type="InterPro" id="IPR045357">
    <property type="entry name" value="Aminopeptidase_N-like_N"/>
</dbReference>
<dbReference type="GO" id="GO:0005737">
    <property type="term" value="C:cytoplasm"/>
    <property type="evidence" value="ECO:0007669"/>
    <property type="project" value="TreeGrafter"/>
</dbReference>
<reference evidence="15 16" key="1">
    <citation type="submission" date="2019-04" db="EMBL/GenBank/DDBJ databases">
        <title>Comparative genomics and transcriptomics to analyze fruiting body development in filamentous ascomycetes.</title>
        <authorList>
            <consortium name="DOE Joint Genome Institute"/>
            <person name="Lutkenhaus R."/>
            <person name="Traeger S."/>
            <person name="Breuer J."/>
            <person name="Kuo A."/>
            <person name="Lipzen A."/>
            <person name="Pangilinan J."/>
            <person name="Dilworth D."/>
            <person name="Sandor L."/>
            <person name="Poggeler S."/>
            <person name="Barry K."/>
            <person name="Grigoriev I.V."/>
            <person name="Nowrousian M."/>
        </authorList>
    </citation>
    <scope>NUCLEOTIDE SEQUENCE [LARGE SCALE GENOMIC DNA]</scope>
    <source>
        <strain evidence="15 16">CBS 389.68</strain>
    </source>
</reference>
<dbReference type="PANTHER" id="PTHR11533:SF171">
    <property type="entry name" value="AMINOPEPTIDASE"/>
    <property type="match status" value="1"/>
</dbReference>
<dbReference type="InterPro" id="IPR050344">
    <property type="entry name" value="Peptidase_M1_aminopeptidases"/>
</dbReference>
<evidence type="ECO:0000259" key="14">
    <source>
        <dbReference type="Pfam" id="PF17900"/>
    </source>
</evidence>
<dbReference type="SUPFAM" id="SSF63737">
    <property type="entry name" value="Leukotriene A4 hydrolase N-terminal domain"/>
    <property type="match status" value="1"/>
</dbReference>
<dbReference type="SUPFAM" id="SSF55486">
    <property type="entry name" value="Metalloproteases ('zincins'), catalytic domain"/>
    <property type="match status" value="1"/>
</dbReference>
<dbReference type="Gene3D" id="1.10.390.10">
    <property type="entry name" value="Neutral Protease Domain 2"/>
    <property type="match status" value="1"/>
</dbReference>
<keyword evidence="2 11" id="KW-0031">Aminopeptidase</keyword>
<proteinExistence type="inferred from homology"/>
<feature type="domain" description="ERAP1-like C-terminal" evidence="13">
    <location>
        <begin position="531"/>
        <end position="845"/>
    </location>
</feature>
<dbReference type="InterPro" id="IPR014782">
    <property type="entry name" value="Peptidase_M1_dom"/>
</dbReference>
<dbReference type="InterPro" id="IPR034016">
    <property type="entry name" value="M1_APN-typ"/>
</dbReference>
<evidence type="ECO:0000256" key="6">
    <source>
        <dbReference type="ARBA" id="ARBA00022833"/>
    </source>
</evidence>
<evidence type="ECO:0000256" key="9">
    <source>
        <dbReference type="PIRSR" id="PIRSR634016-3"/>
    </source>
</evidence>
<dbReference type="InterPro" id="IPR001930">
    <property type="entry name" value="Peptidase_M1"/>
</dbReference>
<dbReference type="Pfam" id="PF11838">
    <property type="entry name" value="ERAP1_C"/>
    <property type="match status" value="1"/>
</dbReference>
<evidence type="ECO:0000256" key="7">
    <source>
        <dbReference type="ARBA" id="ARBA00023049"/>
    </source>
</evidence>
<organism evidence="15 16">
    <name type="scientific">Ascodesmis nigricans</name>
    <dbReference type="NCBI Taxonomy" id="341454"/>
    <lineage>
        <taxon>Eukaryota</taxon>
        <taxon>Fungi</taxon>
        <taxon>Dikarya</taxon>
        <taxon>Ascomycota</taxon>
        <taxon>Pezizomycotina</taxon>
        <taxon>Pezizomycetes</taxon>
        <taxon>Pezizales</taxon>
        <taxon>Ascodesmidaceae</taxon>
        <taxon>Ascodesmis</taxon>
    </lineage>
</organism>
<sequence>MAFDREVLPTNVKPTHYNLHLTNIDRTAFTYDGTVIIDLALNEPTRTIKLNAKQLTLKDGHVTAGDKTIKIVDHSIDTKAEVATLSLEAELPGSGNGQLTINFSGLMNQEMAGFYRSAYKNVEGNDDWMFSTQFESCDARRAFPCFDEPNLKAAFDFSIDVPEAYTALSNQPVKEEKKDGKGLKTVVFETAPKMSTYLYAWACGDFEYIEDFTDREYPGRGKLPVRVYTTRGLVEQGRFALENCRKIVDYFSEIFEIDYPLPKVDLLAVHEFSHGAMENWGLITYRTTAVLFDEKTSDARYKNRVAYVVAHELAHQWFGNLVTMDWWSELWLNEGFATWVGWLATDHFHPSWDVWGQFVTEGYQTAFQLDGLRSSHPIEVPVKNALEIDQIFDHISYLKGSSTIRMLSTYLGQKTFLKGVARYLKKHAYGNATTEDLWSALAEESGQDVAGFMRTWIKVIGFPVLNVTEEGANLLVSQSRFLSTGDVKPEEDTTTWWLPLAIDASSQTSASPVTALTGKTVTIENIASGHYKLNSGQTGFYRVNYPLSRLRKLGENQQSLSVSDKVGIIADAGATAFAGYGTSAGLLEFITSLKNESSYLVWAAITERLGNLRSIFGESSPELKDALAKLTLSLVSPIVERVGWDFPEGEDFLTGRLRALLISTAGAVGHDQIIAESLRRFKSYVAGDKDAIHPSLRLAVFKIAIAEGGKEEYDAVVNEYLTSKSVDAREICLVALGRAKKPEIVKEVLKFMLSENVKVQDKHSPAISLSNNGHARYVLWKFIEENWEEVHRQMSGNMVVLDRFLKNSLNKFSSEAVLKEIEDFFSVKDNTGYDRGLELVKDSIRGRASYVKRDKSNLEKWLKENGY</sequence>
<accession>A0A4S2MHX0</accession>
<dbReference type="Gene3D" id="2.60.40.1730">
    <property type="entry name" value="tricorn interacting facor f3 domain"/>
    <property type="match status" value="1"/>
</dbReference>
<dbReference type="Gene3D" id="2.60.40.1910">
    <property type="match status" value="1"/>
</dbReference>
<dbReference type="FunFam" id="2.60.40.1730:FF:000002">
    <property type="entry name" value="Aminopeptidase"/>
    <property type="match status" value="1"/>
</dbReference>
<comment type="similarity">
    <text evidence="1 11">Belongs to the peptidase M1 family.</text>
</comment>
<dbReference type="PRINTS" id="PR00756">
    <property type="entry name" value="ALADIPTASE"/>
</dbReference>
<dbReference type="OrthoDB" id="10031169at2759"/>
<dbReference type="InterPro" id="IPR027268">
    <property type="entry name" value="Peptidase_M4/M1_CTD_sf"/>
</dbReference>
<feature type="binding site" evidence="9">
    <location>
        <position position="315"/>
    </location>
    <ligand>
        <name>Zn(2+)</name>
        <dbReference type="ChEBI" id="CHEBI:29105"/>
        <note>catalytic</note>
    </ligand>
</feature>
<dbReference type="PANTHER" id="PTHR11533">
    <property type="entry name" value="PROTEASE M1 ZINC METALLOPROTEASE"/>
    <property type="match status" value="1"/>
</dbReference>
<evidence type="ECO:0000313" key="16">
    <source>
        <dbReference type="Proteomes" id="UP000298138"/>
    </source>
</evidence>
<feature type="binding site" evidence="9">
    <location>
        <position position="311"/>
    </location>
    <ligand>
        <name>Zn(2+)</name>
        <dbReference type="ChEBI" id="CHEBI:29105"/>
        <note>catalytic</note>
    </ligand>
</feature>
<dbReference type="Pfam" id="PF01433">
    <property type="entry name" value="Peptidase_M1"/>
    <property type="match status" value="1"/>
</dbReference>
<dbReference type="FunFam" id="1.25.50.20:FF:000002">
    <property type="entry name" value="Aminopeptidase"/>
    <property type="match status" value="1"/>
</dbReference>
<evidence type="ECO:0000256" key="11">
    <source>
        <dbReference type="RuleBase" id="RU364040"/>
    </source>
</evidence>
<evidence type="ECO:0000256" key="5">
    <source>
        <dbReference type="ARBA" id="ARBA00022801"/>
    </source>
</evidence>
<dbReference type="AlphaFoldDB" id="A0A4S2MHX0"/>
<dbReference type="Proteomes" id="UP000298138">
    <property type="component" value="Unassembled WGS sequence"/>
</dbReference>
<feature type="active site" description="Proton acceptor" evidence="8">
    <location>
        <position position="312"/>
    </location>
</feature>
<dbReference type="Pfam" id="PF17900">
    <property type="entry name" value="Peptidase_M1_N"/>
    <property type="match status" value="1"/>
</dbReference>
<dbReference type="GO" id="GO:0042277">
    <property type="term" value="F:peptide binding"/>
    <property type="evidence" value="ECO:0007669"/>
    <property type="project" value="TreeGrafter"/>
</dbReference>
<evidence type="ECO:0000256" key="3">
    <source>
        <dbReference type="ARBA" id="ARBA00022670"/>
    </source>
</evidence>
<evidence type="ECO:0000259" key="12">
    <source>
        <dbReference type="Pfam" id="PF01433"/>
    </source>
</evidence>
<dbReference type="GO" id="GO:0008270">
    <property type="term" value="F:zinc ion binding"/>
    <property type="evidence" value="ECO:0007669"/>
    <property type="project" value="UniProtKB-UniRule"/>
</dbReference>
<dbReference type="InterPro" id="IPR024571">
    <property type="entry name" value="ERAP1-like_C_dom"/>
</dbReference>
<dbReference type="Gene3D" id="1.25.50.20">
    <property type="match status" value="1"/>
</dbReference>
<gene>
    <name evidence="15" type="ORF">EX30DRAFT_344874</name>
</gene>
<dbReference type="FunFam" id="1.10.390.10:FF:000001">
    <property type="entry name" value="Aminopeptidase"/>
    <property type="match status" value="1"/>
</dbReference>
<keyword evidence="7 11" id="KW-0482">Metalloprotease</keyword>
<protein>
    <recommendedName>
        <fullName evidence="11">Aminopeptidase</fullName>
        <ecNumber evidence="11">3.4.11.-</ecNumber>
    </recommendedName>
</protein>
<keyword evidence="6 9" id="KW-0862">Zinc</keyword>
<dbReference type="InterPro" id="IPR042097">
    <property type="entry name" value="Aminopeptidase_N-like_N_sf"/>
</dbReference>
<feature type="binding site" evidence="9">
    <location>
        <position position="334"/>
    </location>
    <ligand>
        <name>Zn(2+)</name>
        <dbReference type="ChEBI" id="CHEBI:29105"/>
        <note>catalytic</note>
    </ligand>
</feature>
<dbReference type="STRING" id="341454.A0A4S2MHX0"/>
<dbReference type="GO" id="GO:0006508">
    <property type="term" value="P:proteolysis"/>
    <property type="evidence" value="ECO:0007669"/>
    <property type="project" value="UniProtKB-KW"/>
</dbReference>
<evidence type="ECO:0000256" key="1">
    <source>
        <dbReference type="ARBA" id="ARBA00010136"/>
    </source>
</evidence>
<keyword evidence="3 11" id="KW-0645">Protease</keyword>
<dbReference type="EC" id="3.4.11.-" evidence="11"/>
<dbReference type="InParanoid" id="A0A4S2MHX0"/>
<keyword evidence="4 9" id="KW-0479">Metal-binding</keyword>
<dbReference type="CDD" id="cd09601">
    <property type="entry name" value="M1_APN-Q_like"/>
    <property type="match status" value="1"/>
</dbReference>
<feature type="domain" description="Peptidase M1 membrane alanine aminopeptidase" evidence="12">
    <location>
        <begin position="239"/>
        <end position="456"/>
    </location>
</feature>
<feature type="site" description="Transition state stabilizer" evidence="10">
    <location>
        <position position="397"/>
    </location>
</feature>